<gene>
    <name evidence="2" type="ORF">METZ01_LOCUS164888</name>
</gene>
<evidence type="ECO:0000256" key="1">
    <source>
        <dbReference type="SAM" id="Coils"/>
    </source>
</evidence>
<feature type="non-terminal residue" evidence="2">
    <location>
        <position position="70"/>
    </location>
</feature>
<dbReference type="PANTHER" id="PTHR38765">
    <property type="entry name" value="DUF484 DOMAIN-CONTAINING PROTEIN"/>
    <property type="match status" value="1"/>
</dbReference>
<reference evidence="2" key="1">
    <citation type="submission" date="2018-05" db="EMBL/GenBank/DDBJ databases">
        <authorList>
            <person name="Lanie J.A."/>
            <person name="Ng W.-L."/>
            <person name="Kazmierczak K.M."/>
            <person name="Andrzejewski T.M."/>
            <person name="Davidsen T.M."/>
            <person name="Wayne K.J."/>
            <person name="Tettelin H."/>
            <person name="Glass J.I."/>
            <person name="Rusch D."/>
            <person name="Podicherti R."/>
            <person name="Tsui H.-C.T."/>
            <person name="Winkler M.E."/>
        </authorList>
    </citation>
    <scope>NUCLEOTIDE SEQUENCE</scope>
</reference>
<protein>
    <submittedName>
        <fullName evidence="2">Uncharacterized protein</fullName>
    </submittedName>
</protein>
<dbReference type="AlphaFoldDB" id="A0A382BEE1"/>
<dbReference type="Pfam" id="PF04340">
    <property type="entry name" value="DUF484"/>
    <property type="match status" value="1"/>
</dbReference>
<dbReference type="InterPro" id="IPR007435">
    <property type="entry name" value="DUF484"/>
</dbReference>
<proteinExistence type="predicted"/>
<accession>A0A382BEE1</accession>
<name>A0A382BEE1_9ZZZZ</name>
<dbReference type="EMBL" id="UINC01029394">
    <property type="protein sequence ID" value="SVB12034.1"/>
    <property type="molecule type" value="Genomic_DNA"/>
</dbReference>
<dbReference type="Gene3D" id="3.30.450.40">
    <property type="match status" value="1"/>
</dbReference>
<keyword evidence="1" id="KW-0175">Coiled coil</keyword>
<dbReference type="InterPro" id="IPR029016">
    <property type="entry name" value="GAF-like_dom_sf"/>
</dbReference>
<organism evidence="2">
    <name type="scientific">marine metagenome</name>
    <dbReference type="NCBI Taxonomy" id="408172"/>
    <lineage>
        <taxon>unclassified sequences</taxon>
        <taxon>metagenomes</taxon>
        <taxon>ecological metagenomes</taxon>
    </lineage>
</organism>
<feature type="coiled-coil region" evidence="1">
    <location>
        <begin position="16"/>
        <end position="43"/>
    </location>
</feature>
<evidence type="ECO:0000313" key="2">
    <source>
        <dbReference type="EMBL" id="SVB12034.1"/>
    </source>
</evidence>
<dbReference type="PANTHER" id="PTHR38765:SF1">
    <property type="entry name" value="DUF484 DOMAIN-CONTAINING PROTEIN"/>
    <property type="match status" value="1"/>
</dbReference>
<sequence>MLTNLRLPHRTDGAVISLVERQVAVLRQKNNALERKLLDLIEVARSNEQLVAKIHALATQLQATRSREDA</sequence>